<keyword evidence="7" id="KW-0675">Receptor</keyword>
<dbReference type="STRING" id="3880.G7ZXF4"/>
<comment type="subcellular location">
    <subcellularLocation>
        <location evidence="1">Membrane</location>
        <topology evidence="1">Single-pass membrane protein</topology>
    </subcellularLocation>
</comment>
<dbReference type="Gene3D" id="3.80.10.10">
    <property type="entry name" value="Ribonuclease Inhibitor"/>
    <property type="match status" value="1"/>
</dbReference>
<reference evidence="8" key="3">
    <citation type="submission" date="2015-04" db="UniProtKB">
        <authorList>
            <consortium name="EnsemblPlants"/>
        </authorList>
    </citation>
    <scope>IDENTIFICATION</scope>
    <source>
        <strain evidence="8">cv. Jemalong A17</strain>
    </source>
</reference>
<keyword evidence="7" id="KW-0808">Transferase</keyword>
<dbReference type="InterPro" id="IPR032675">
    <property type="entry name" value="LRR_dom_sf"/>
</dbReference>
<reference evidence="7 9" key="1">
    <citation type="journal article" date="2011" name="Nature">
        <title>The Medicago genome provides insight into the evolution of rhizobial symbioses.</title>
        <authorList>
            <person name="Young N.D."/>
            <person name="Debelle F."/>
            <person name="Oldroyd G.E."/>
            <person name="Geurts R."/>
            <person name="Cannon S.B."/>
            <person name="Udvardi M.K."/>
            <person name="Benedito V.A."/>
            <person name="Mayer K.F."/>
            <person name="Gouzy J."/>
            <person name="Schoof H."/>
            <person name="Van de Peer Y."/>
            <person name="Proost S."/>
            <person name="Cook D.R."/>
            <person name="Meyers B.C."/>
            <person name="Spannagl M."/>
            <person name="Cheung F."/>
            <person name="De Mita S."/>
            <person name="Krishnakumar V."/>
            <person name="Gundlach H."/>
            <person name="Zhou S."/>
            <person name="Mudge J."/>
            <person name="Bharti A.K."/>
            <person name="Murray J.D."/>
            <person name="Naoumkina M.A."/>
            <person name="Rosen B."/>
            <person name="Silverstein K.A."/>
            <person name="Tang H."/>
            <person name="Rombauts S."/>
            <person name="Zhao P.X."/>
            <person name="Zhou P."/>
            <person name="Barbe V."/>
            <person name="Bardou P."/>
            <person name="Bechner M."/>
            <person name="Bellec A."/>
            <person name="Berger A."/>
            <person name="Berges H."/>
            <person name="Bidwell S."/>
            <person name="Bisseling T."/>
            <person name="Choisne N."/>
            <person name="Couloux A."/>
            <person name="Denny R."/>
            <person name="Deshpande S."/>
            <person name="Dai X."/>
            <person name="Doyle J.J."/>
            <person name="Dudez A.M."/>
            <person name="Farmer A.D."/>
            <person name="Fouteau S."/>
            <person name="Franken C."/>
            <person name="Gibelin C."/>
            <person name="Gish J."/>
            <person name="Goldstein S."/>
            <person name="Gonzalez A.J."/>
            <person name="Green P.J."/>
            <person name="Hallab A."/>
            <person name="Hartog M."/>
            <person name="Hua A."/>
            <person name="Humphray S.J."/>
            <person name="Jeong D.H."/>
            <person name="Jing Y."/>
            <person name="Jocker A."/>
            <person name="Kenton S.M."/>
            <person name="Kim D.J."/>
            <person name="Klee K."/>
            <person name="Lai H."/>
            <person name="Lang C."/>
            <person name="Lin S."/>
            <person name="Macmil S.L."/>
            <person name="Magdelenat G."/>
            <person name="Matthews L."/>
            <person name="McCorrison J."/>
            <person name="Monaghan E.L."/>
            <person name="Mun J.H."/>
            <person name="Najar F.Z."/>
            <person name="Nicholson C."/>
            <person name="Noirot C."/>
            <person name="O'Bleness M."/>
            <person name="Paule C.R."/>
            <person name="Poulain J."/>
            <person name="Prion F."/>
            <person name="Qin B."/>
            <person name="Qu C."/>
            <person name="Retzel E.F."/>
            <person name="Riddle C."/>
            <person name="Sallet E."/>
            <person name="Samain S."/>
            <person name="Samson N."/>
            <person name="Sanders I."/>
            <person name="Saurat O."/>
            <person name="Scarpelli C."/>
            <person name="Schiex T."/>
            <person name="Segurens B."/>
            <person name="Severin A.J."/>
            <person name="Sherrier D.J."/>
            <person name="Shi R."/>
            <person name="Sims S."/>
            <person name="Singer S.R."/>
            <person name="Sinharoy S."/>
            <person name="Sterck L."/>
            <person name="Viollet A."/>
            <person name="Wang B.B."/>
            <person name="Wang K."/>
            <person name="Wang M."/>
            <person name="Wang X."/>
            <person name="Warfsmann J."/>
            <person name="Weissenbach J."/>
            <person name="White D.D."/>
            <person name="White J.D."/>
            <person name="Wiley G.B."/>
            <person name="Wincker P."/>
            <person name="Xing Y."/>
            <person name="Yang L."/>
            <person name="Yao Z."/>
            <person name="Ying F."/>
            <person name="Zhai J."/>
            <person name="Zhou L."/>
            <person name="Zuber A."/>
            <person name="Denarie J."/>
            <person name="Dixon R.A."/>
            <person name="May G.D."/>
            <person name="Schwartz D.C."/>
            <person name="Rogers J."/>
            <person name="Quetier F."/>
            <person name="Town C.D."/>
            <person name="Roe B.A."/>
        </authorList>
    </citation>
    <scope>NUCLEOTIDE SEQUENCE [LARGE SCALE GENOMIC DNA]</scope>
    <source>
        <strain evidence="7">A17</strain>
        <strain evidence="8 9">cv. Jemalong A17</strain>
    </source>
</reference>
<dbReference type="GO" id="GO:0016020">
    <property type="term" value="C:membrane"/>
    <property type="evidence" value="ECO:0007669"/>
    <property type="project" value="UniProtKB-SubCell"/>
</dbReference>
<dbReference type="AlphaFoldDB" id="G7ZXF4"/>
<accession>G7ZXF4</accession>
<dbReference type="Pfam" id="PF00560">
    <property type="entry name" value="LRR_1"/>
    <property type="match status" value="1"/>
</dbReference>
<dbReference type="Pfam" id="PF12819">
    <property type="entry name" value="Malectin_like"/>
    <property type="match status" value="1"/>
</dbReference>
<organism evidence="7 9">
    <name type="scientific">Medicago truncatula</name>
    <name type="common">Barrel medic</name>
    <name type="synonym">Medicago tribuloides</name>
    <dbReference type="NCBI Taxonomy" id="3880"/>
    <lineage>
        <taxon>Eukaryota</taxon>
        <taxon>Viridiplantae</taxon>
        <taxon>Streptophyta</taxon>
        <taxon>Embryophyta</taxon>
        <taxon>Tracheophyta</taxon>
        <taxon>Spermatophyta</taxon>
        <taxon>Magnoliopsida</taxon>
        <taxon>eudicotyledons</taxon>
        <taxon>Gunneridae</taxon>
        <taxon>Pentapetalae</taxon>
        <taxon>rosids</taxon>
        <taxon>fabids</taxon>
        <taxon>Fabales</taxon>
        <taxon>Fabaceae</taxon>
        <taxon>Papilionoideae</taxon>
        <taxon>50 kb inversion clade</taxon>
        <taxon>NPAAA clade</taxon>
        <taxon>Hologalegina</taxon>
        <taxon>IRL clade</taxon>
        <taxon>Trifolieae</taxon>
        <taxon>Medicago</taxon>
    </lineage>
</organism>
<keyword evidence="3" id="KW-0732">Signal</keyword>
<dbReference type="HOGENOM" id="CLU_1398246_0_0_1"/>
<keyword evidence="7" id="KW-0418">Kinase</keyword>
<dbReference type="InterPro" id="IPR001611">
    <property type="entry name" value="Leu-rich_rpt"/>
</dbReference>
<keyword evidence="9" id="KW-1185">Reference proteome</keyword>
<gene>
    <name evidence="7" type="ordered locus">MTR_6g034775</name>
</gene>
<proteinExistence type="predicted"/>
<evidence type="ECO:0000256" key="3">
    <source>
        <dbReference type="ARBA" id="ARBA00022729"/>
    </source>
</evidence>
<sequence>MYKDLKSDAPVRYPHDLFDRIWESDSVKKAIYLVDFADGTEKIATNVSIDVNGDEMPPVKVMQTAVVGTSGFLKYRLNLDGFPAVGCAFSYLAEIEDFLQNESRKFRLVLPGQPSVSKAIVNIKEIARGKYRMYQPGFMYASLPFLYDHLENNQLTGVLPATLGNLPNLKELYVENNMLSGTVSSELLSKDLIIK</sequence>
<evidence type="ECO:0000256" key="2">
    <source>
        <dbReference type="ARBA" id="ARBA00022692"/>
    </source>
</evidence>
<evidence type="ECO:0000256" key="1">
    <source>
        <dbReference type="ARBA" id="ARBA00004167"/>
    </source>
</evidence>
<keyword evidence="4" id="KW-1133">Transmembrane helix</keyword>
<dbReference type="PANTHER" id="PTHR45631:SF68">
    <property type="entry name" value="REPEAT FAMILY PROTEIN, PUTATIVE, EXPRESSED-RELATED"/>
    <property type="match status" value="1"/>
</dbReference>
<dbReference type="InterPro" id="IPR024788">
    <property type="entry name" value="Malectin-like_Carb-bd_dom"/>
</dbReference>
<name>G7ZXF4_MEDTR</name>
<evidence type="ECO:0000259" key="6">
    <source>
        <dbReference type="Pfam" id="PF12819"/>
    </source>
</evidence>
<reference evidence="7 9" key="2">
    <citation type="journal article" date="2014" name="BMC Genomics">
        <title>An improved genome release (version Mt4.0) for the model legume Medicago truncatula.</title>
        <authorList>
            <person name="Tang H."/>
            <person name="Krishnakumar V."/>
            <person name="Bidwell S."/>
            <person name="Rosen B."/>
            <person name="Chan A."/>
            <person name="Zhou S."/>
            <person name="Gentzbittel L."/>
            <person name="Childs K.L."/>
            <person name="Yandell M."/>
            <person name="Gundlach H."/>
            <person name="Mayer K.F."/>
            <person name="Schwartz D.C."/>
            <person name="Town C.D."/>
        </authorList>
    </citation>
    <scope>GENOME REANNOTATION</scope>
    <source>
        <strain evidence="7">A17</strain>
        <strain evidence="8 9">cv. Jemalong A17</strain>
    </source>
</reference>
<keyword evidence="2" id="KW-0812">Transmembrane</keyword>
<dbReference type="SUPFAM" id="SSF52058">
    <property type="entry name" value="L domain-like"/>
    <property type="match status" value="1"/>
</dbReference>
<evidence type="ECO:0000313" key="8">
    <source>
        <dbReference type="EnsemblPlants" id="KEH25816"/>
    </source>
</evidence>
<dbReference type="EMBL" id="CM001222">
    <property type="protein sequence ID" value="KEH25816.1"/>
    <property type="molecule type" value="Genomic_DNA"/>
</dbReference>
<evidence type="ECO:0000256" key="4">
    <source>
        <dbReference type="ARBA" id="ARBA00022989"/>
    </source>
</evidence>
<dbReference type="GO" id="GO:0016301">
    <property type="term" value="F:kinase activity"/>
    <property type="evidence" value="ECO:0007669"/>
    <property type="project" value="UniProtKB-KW"/>
</dbReference>
<feature type="domain" description="Malectin-like" evidence="6">
    <location>
        <begin position="9"/>
        <end position="136"/>
    </location>
</feature>
<evidence type="ECO:0000313" key="9">
    <source>
        <dbReference type="Proteomes" id="UP000002051"/>
    </source>
</evidence>
<dbReference type="eggNOG" id="ENOG502QSBF">
    <property type="taxonomic scope" value="Eukaryota"/>
</dbReference>
<dbReference type="EnsemblPlants" id="KEH25816">
    <property type="protein sequence ID" value="KEH25816"/>
    <property type="gene ID" value="MTR_6g034775"/>
</dbReference>
<evidence type="ECO:0000256" key="5">
    <source>
        <dbReference type="ARBA" id="ARBA00023136"/>
    </source>
</evidence>
<evidence type="ECO:0000313" key="7">
    <source>
        <dbReference type="EMBL" id="KEH25816.1"/>
    </source>
</evidence>
<protein>
    <submittedName>
        <fullName evidence="7">Receptor kinase, putative</fullName>
    </submittedName>
</protein>
<keyword evidence="5" id="KW-0472">Membrane</keyword>
<dbReference type="PANTHER" id="PTHR45631">
    <property type="entry name" value="OS07G0107800 PROTEIN-RELATED"/>
    <property type="match status" value="1"/>
</dbReference>
<dbReference type="Proteomes" id="UP000002051">
    <property type="component" value="Chromosome 6"/>
</dbReference>
<dbReference type="PaxDb" id="3880-AES83892"/>